<proteinExistence type="predicted"/>
<comment type="caution">
    <text evidence="2">The sequence shown here is derived from an EMBL/GenBank/DDBJ whole genome shotgun (WGS) entry which is preliminary data.</text>
</comment>
<organism evidence="2 3">
    <name type="scientific">Perkinsus olseni</name>
    <name type="common">Perkinsus atlanticus</name>
    <dbReference type="NCBI Taxonomy" id="32597"/>
    <lineage>
        <taxon>Eukaryota</taxon>
        <taxon>Sar</taxon>
        <taxon>Alveolata</taxon>
        <taxon>Perkinsozoa</taxon>
        <taxon>Perkinsea</taxon>
        <taxon>Perkinsida</taxon>
        <taxon>Perkinsidae</taxon>
        <taxon>Perkinsus</taxon>
    </lineage>
</organism>
<evidence type="ECO:0000256" key="1">
    <source>
        <dbReference type="SAM" id="MobiDB-lite"/>
    </source>
</evidence>
<reference evidence="2 3" key="1">
    <citation type="submission" date="2020-04" db="EMBL/GenBank/DDBJ databases">
        <title>Perkinsus olseni comparative genomics.</title>
        <authorList>
            <person name="Bogema D.R."/>
        </authorList>
    </citation>
    <scope>NUCLEOTIDE SEQUENCE [LARGE SCALE GENOMIC DNA]</scope>
    <source>
        <strain evidence="2">ATCC PRA-205</strain>
    </source>
</reference>
<feature type="non-terminal residue" evidence="2">
    <location>
        <position position="295"/>
    </location>
</feature>
<dbReference type="AlphaFoldDB" id="A0A7J6S0M7"/>
<feature type="compositionally biased region" description="Acidic residues" evidence="1">
    <location>
        <begin position="37"/>
        <end position="58"/>
    </location>
</feature>
<name>A0A7J6S0M7_PEROL</name>
<evidence type="ECO:0000313" key="2">
    <source>
        <dbReference type="EMBL" id="KAF4726507.1"/>
    </source>
</evidence>
<dbReference type="EMBL" id="JABANM010018193">
    <property type="protein sequence ID" value="KAF4726507.1"/>
    <property type="molecule type" value="Genomic_DNA"/>
</dbReference>
<feature type="non-terminal residue" evidence="2">
    <location>
        <position position="1"/>
    </location>
</feature>
<dbReference type="Proteomes" id="UP000574390">
    <property type="component" value="Unassembled WGS sequence"/>
</dbReference>
<gene>
    <name evidence="2" type="primary">HACE1_12</name>
    <name evidence="2" type="ORF">FOZ62_023460</name>
</gene>
<evidence type="ECO:0000313" key="3">
    <source>
        <dbReference type="Proteomes" id="UP000574390"/>
    </source>
</evidence>
<protein>
    <submittedName>
        <fullName evidence="2">E3 ubiquitin-protein ligase</fullName>
    </submittedName>
</protein>
<sequence>PMSTPHQPSARRPPVVLPPLSEVGSSESPPARSCGDPPEDGMEGSADEGSESNPVEEEDVRRADEFILDLEEFSASGSDWKAYEDKEEVIACSKDVASDVMSRALVLGEKGRTQSISAQTHIADVCVRLTGNKLIRLGPAVEGDGAGSNDLARLNCRHIARVCLEAVVADDASERLTRIAAHVLCCLTHANAAVVSNEITEMGPSFAQRLVELVASGGDTDEAQIDPRVTVVGGVKIAPFAKPLRKRDANGAVVGESSPSSVGEELANLPLSEGDKARMPPKWLSTVLVCVHKWL</sequence>
<feature type="region of interest" description="Disordered" evidence="1">
    <location>
        <begin position="1"/>
        <end position="60"/>
    </location>
</feature>
<accession>A0A7J6S0M7</accession>